<dbReference type="AlphaFoldDB" id="A0A848NB95"/>
<evidence type="ECO:0000313" key="2">
    <source>
        <dbReference type="EMBL" id="NMU88856.1"/>
    </source>
</evidence>
<keyword evidence="1" id="KW-0732">Signal</keyword>
<sequence>MPAVHLKPALVTVCLMLAACLAAAPVTPPWTDEIPMCGGQDRSTPAVKAADERLAADAAIAFGRVPMRRGPSCRSGY</sequence>
<feature type="signal peptide" evidence="1">
    <location>
        <begin position="1"/>
        <end position="24"/>
    </location>
</feature>
<protein>
    <recommendedName>
        <fullName evidence="4">Lipoprotein</fullName>
    </recommendedName>
</protein>
<evidence type="ECO:0000256" key="1">
    <source>
        <dbReference type="SAM" id="SignalP"/>
    </source>
</evidence>
<dbReference type="EMBL" id="JABBZE010000013">
    <property type="protein sequence ID" value="NMU88856.1"/>
    <property type="molecule type" value="Genomic_DNA"/>
</dbReference>
<dbReference type="PROSITE" id="PS51257">
    <property type="entry name" value="PROKAR_LIPOPROTEIN"/>
    <property type="match status" value="1"/>
</dbReference>
<gene>
    <name evidence="2" type="ORF">HGQ98_03025</name>
</gene>
<reference evidence="2 3" key="1">
    <citation type="submission" date="2020-04" db="EMBL/GenBank/DDBJ databases">
        <title>Achromobacter ruhlandii genome sequencing and assembly.</title>
        <authorList>
            <person name="Martins R.C.R."/>
            <person name="Perdigao-Neto L.V."/>
            <person name="Levin A.S.S."/>
            <person name="Costa S.F."/>
        </authorList>
    </citation>
    <scope>NUCLEOTIDE SEQUENCE [LARGE SCALE GENOMIC DNA]</scope>
    <source>
        <strain evidence="2 3">9035ralo</strain>
    </source>
</reference>
<evidence type="ECO:0000313" key="3">
    <source>
        <dbReference type="Proteomes" id="UP000542405"/>
    </source>
</evidence>
<accession>A0A848NB95</accession>
<evidence type="ECO:0008006" key="4">
    <source>
        <dbReference type="Google" id="ProtNLM"/>
    </source>
</evidence>
<feature type="chain" id="PRO_5032867867" description="Lipoprotein" evidence="1">
    <location>
        <begin position="25"/>
        <end position="77"/>
    </location>
</feature>
<comment type="caution">
    <text evidence="2">The sequence shown here is derived from an EMBL/GenBank/DDBJ whole genome shotgun (WGS) entry which is preliminary data.</text>
</comment>
<organism evidence="2 3">
    <name type="scientific">Achromobacter ruhlandii</name>
    <dbReference type="NCBI Taxonomy" id="72557"/>
    <lineage>
        <taxon>Bacteria</taxon>
        <taxon>Pseudomonadati</taxon>
        <taxon>Pseudomonadota</taxon>
        <taxon>Betaproteobacteria</taxon>
        <taxon>Burkholderiales</taxon>
        <taxon>Alcaligenaceae</taxon>
        <taxon>Achromobacter</taxon>
    </lineage>
</organism>
<dbReference type="Proteomes" id="UP000542405">
    <property type="component" value="Unassembled WGS sequence"/>
</dbReference>
<proteinExistence type="predicted"/>
<dbReference type="RefSeq" id="WP_156517888.1">
    <property type="nucleotide sequence ID" value="NZ_CADIKY010000014.1"/>
</dbReference>
<name>A0A848NB95_9BURK</name>